<keyword evidence="2" id="KW-1185">Reference proteome</keyword>
<comment type="caution">
    <text evidence="1">The sequence shown here is derived from an EMBL/GenBank/DDBJ whole genome shotgun (WGS) entry which is preliminary data.</text>
</comment>
<dbReference type="Proteomes" id="UP001361239">
    <property type="component" value="Unassembled WGS sequence"/>
</dbReference>
<dbReference type="RefSeq" id="WP_339587156.1">
    <property type="nucleotide sequence ID" value="NZ_JBBHJZ010000002.1"/>
</dbReference>
<dbReference type="EMBL" id="JBBHJZ010000002">
    <property type="protein sequence ID" value="MEJ5977214.1"/>
    <property type="molecule type" value="Genomic_DNA"/>
</dbReference>
<evidence type="ECO:0000313" key="2">
    <source>
        <dbReference type="Proteomes" id="UP001361239"/>
    </source>
</evidence>
<reference evidence="1 2" key="1">
    <citation type="submission" date="2024-03" db="EMBL/GenBank/DDBJ databases">
        <authorList>
            <person name="Jo J.-H."/>
        </authorList>
    </citation>
    <scope>NUCLEOTIDE SEQUENCE [LARGE SCALE GENOMIC DNA]</scope>
    <source>
        <strain evidence="1 2">PS1R-30</strain>
    </source>
</reference>
<proteinExistence type="predicted"/>
<name>A0ABU8RW26_9SPHN</name>
<organism evidence="1 2">
    <name type="scientific">Novosphingobium anseongense</name>
    <dbReference type="NCBI Taxonomy" id="3133436"/>
    <lineage>
        <taxon>Bacteria</taxon>
        <taxon>Pseudomonadati</taxon>
        <taxon>Pseudomonadota</taxon>
        <taxon>Alphaproteobacteria</taxon>
        <taxon>Sphingomonadales</taxon>
        <taxon>Sphingomonadaceae</taxon>
        <taxon>Novosphingobium</taxon>
    </lineage>
</organism>
<accession>A0ABU8RW26</accession>
<protein>
    <submittedName>
        <fullName evidence="1">Uncharacterized protein</fullName>
    </submittedName>
</protein>
<sequence length="58" mass="6369">MTALLAHAQYARRQRGQGYRGKREPRLVDLPDGWALAVTFDVSASAARNVTLQFLGAP</sequence>
<gene>
    <name evidence="1" type="ORF">WG901_11245</name>
</gene>
<evidence type="ECO:0000313" key="1">
    <source>
        <dbReference type="EMBL" id="MEJ5977214.1"/>
    </source>
</evidence>